<name>A0A080MH57_9PROT</name>
<sequence length="91" mass="10301">MPTTKEFESWAIRRWGEDFYFSYSSPSDASQTNYTFEFLEGDCRVKWRLDLPGMVEVSAADYFLAGSQLSDLLLFFGIGLATLLVAVVLVL</sequence>
<keyword evidence="1" id="KW-0812">Transmembrane</keyword>
<comment type="caution">
    <text evidence="2">The sequence shown here is derived from an EMBL/GenBank/DDBJ whole genome shotgun (WGS) entry which is preliminary data.</text>
</comment>
<keyword evidence="1" id="KW-0472">Membrane</keyword>
<evidence type="ECO:0000313" key="3">
    <source>
        <dbReference type="Proteomes" id="UP000021315"/>
    </source>
</evidence>
<evidence type="ECO:0000313" key="2">
    <source>
        <dbReference type="EMBL" id="KFB76559.1"/>
    </source>
</evidence>
<evidence type="ECO:0000256" key="1">
    <source>
        <dbReference type="SAM" id="Phobius"/>
    </source>
</evidence>
<organism evidence="2 3">
    <name type="scientific">Candidatus Accumulibacter cognatus</name>
    <dbReference type="NCBI Taxonomy" id="2954383"/>
    <lineage>
        <taxon>Bacteria</taxon>
        <taxon>Pseudomonadati</taxon>
        <taxon>Pseudomonadota</taxon>
        <taxon>Betaproteobacteria</taxon>
        <taxon>Candidatus Accumulibacter</taxon>
    </lineage>
</organism>
<dbReference type="STRING" id="1453999.AW06_002312"/>
<keyword evidence="1" id="KW-1133">Transmembrane helix</keyword>
<feature type="transmembrane region" description="Helical" evidence="1">
    <location>
        <begin position="72"/>
        <end position="90"/>
    </location>
</feature>
<dbReference type="EMBL" id="JDST02000051">
    <property type="protein sequence ID" value="KFB76559.1"/>
    <property type="molecule type" value="Genomic_DNA"/>
</dbReference>
<reference evidence="2" key="1">
    <citation type="submission" date="2014-02" db="EMBL/GenBank/DDBJ databases">
        <title>Expanding our view of genomic diversity in Candidatus Accumulibacter clades.</title>
        <authorList>
            <person name="Skennerton C.T."/>
            <person name="Barr J.J."/>
            <person name="Slater F.R."/>
            <person name="Bond P.L."/>
            <person name="Tyson G.W."/>
        </authorList>
    </citation>
    <scope>NUCLEOTIDE SEQUENCE [LARGE SCALE GENOMIC DNA]</scope>
</reference>
<dbReference type="AlphaFoldDB" id="A0A080MH57"/>
<proteinExistence type="predicted"/>
<gene>
    <name evidence="2" type="ORF">AW06_002312</name>
</gene>
<dbReference type="Proteomes" id="UP000021315">
    <property type="component" value="Unassembled WGS sequence"/>
</dbReference>
<accession>A0A080MH57</accession>
<protein>
    <submittedName>
        <fullName evidence="2">Uncharacterized protein</fullName>
    </submittedName>
</protein>
<keyword evidence="3" id="KW-1185">Reference proteome</keyword>